<evidence type="ECO:0000313" key="3">
    <source>
        <dbReference type="Proteomes" id="UP000783863"/>
    </source>
</evidence>
<organism evidence="2 3">
    <name type="scientific">Haloarcula salinisoli</name>
    <dbReference type="NCBI Taxonomy" id="2487746"/>
    <lineage>
        <taxon>Archaea</taxon>
        <taxon>Methanobacteriati</taxon>
        <taxon>Methanobacteriota</taxon>
        <taxon>Stenosarchaea group</taxon>
        <taxon>Halobacteria</taxon>
        <taxon>Halobacteriales</taxon>
        <taxon>Haloarculaceae</taxon>
        <taxon>Haloarcula</taxon>
    </lineage>
</organism>
<evidence type="ECO:0000313" key="2">
    <source>
        <dbReference type="EMBL" id="MBX0304516.1"/>
    </source>
</evidence>
<feature type="region of interest" description="Disordered" evidence="1">
    <location>
        <begin position="1"/>
        <end position="29"/>
    </location>
</feature>
<protein>
    <submittedName>
        <fullName evidence="2">Uncharacterized protein</fullName>
    </submittedName>
</protein>
<dbReference type="EMBL" id="RKLQ01000002">
    <property type="protein sequence ID" value="MBX0304516.1"/>
    <property type="molecule type" value="Genomic_DNA"/>
</dbReference>
<keyword evidence="3" id="KW-1185">Reference proteome</keyword>
<feature type="compositionally biased region" description="Polar residues" evidence="1">
    <location>
        <begin position="1"/>
        <end position="10"/>
    </location>
</feature>
<evidence type="ECO:0000256" key="1">
    <source>
        <dbReference type="SAM" id="MobiDB-lite"/>
    </source>
</evidence>
<dbReference type="AlphaFoldDB" id="A0A8J7YJL9"/>
<proteinExistence type="predicted"/>
<name>A0A8J7YJL9_9EURY</name>
<feature type="compositionally biased region" description="Polar residues" evidence="1">
    <location>
        <begin position="19"/>
        <end position="29"/>
    </location>
</feature>
<comment type="caution">
    <text evidence="2">The sequence shown here is derived from an EMBL/GenBank/DDBJ whole genome shotgun (WGS) entry which is preliminary data.</text>
</comment>
<sequence length="122" mass="12485">MPTPTPSLTGSGFEVDSIQGGTETDSATVSVDGTDIVVEGTIWGSNGCQTAELGSVNYNSDAGELTVPVRTVEDSEAGDACTTGIVEIEYTATVKFENGTPETVVVTHDRGDGPETVVTTSP</sequence>
<gene>
    <name evidence="2" type="ORF">EGD98_12625</name>
</gene>
<accession>A0A8J7YJL9</accession>
<dbReference type="Proteomes" id="UP000783863">
    <property type="component" value="Unassembled WGS sequence"/>
</dbReference>
<reference evidence="2" key="1">
    <citation type="submission" date="2021-06" db="EMBL/GenBank/DDBJ databases">
        <title>Halomicroarcula sp. F24A a new haloarchaeum isolated from saline soil.</title>
        <authorList>
            <person name="Duran-Viseras A."/>
            <person name="Sanchez-Porro C."/>
            <person name="Ventosa A."/>
        </authorList>
    </citation>
    <scope>NUCLEOTIDE SEQUENCE</scope>
    <source>
        <strain evidence="2">F24A</strain>
    </source>
</reference>